<feature type="compositionally biased region" description="Low complexity" evidence="9">
    <location>
        <begin position="441"/>
        <end position="460"/>
    </location>
</feature>
<dbReference type="InterPro" id="IPR000719">
    <property type="entry name" value="Prot_kinase_dom"/>
</dbReference>
<organism evidence="11 12">
    <name type="scientific">Dunaliella salina</name>
    <name type="common">Green alga</name>
    <name type="synonym">Protococcus salinus</name>
    <dbReference type="NCBI Taxonomy" id="3046"/>
    <lineage>
        <taxon>Eukaryota</taxon>
        <taxon>Viridiplantae</taxon>
        <taxon>Chlorophyta</taxon>
        <taxon>core chlorophytes</taxon>
        <taxon>Chlorophyceae</taxon>
        <taxon>CS clade</taxon>
        <taxon>Chlamydomonadales</taxon>
        <taxon>Dunaliellaceae</taxon>
        <taxon>Dunaliella</taxon>
    </lineage>
</organism>
<keyword evidence="4" id="KW-0547">Nucleotide-binding</keyword>
<feature type="compositionally biased region" description="Low complexity" evidence="9">
    <location>
        <begin position="467"/>
        <end position="478"/>
    </location>
</feature>
<gene>
    <name evidence="11" type="ORF">DUNSADRAFT_5182</name>
</gene>
<keyword evidence="12" id="KW-1185">Reference proteome</keyword>
<evidence type="ECO:0000256" key="4">
    <source>
        <dbReference type="ARBA" id="ARBA00022741"/>
    </source>
</evidence>
<dbReference type="PROSITE" id="PS50011">
    <property type="entry name" value="PROTEIN_KINASE_DOM"/>
    <property type="match status" value="1"/>
</dbReference>
<feature type="region of interest" description="Disordered" evidence="9">
    <location>
        <begin position="162"/>
        <end position="182"/>
    </location>
</feature>
<dbReference type="Gene3D" id="1.10.510.10">
    <property type="entry name" value="Transferase(Phosphotransferase) domain 1"/>
    <property type="match status" value="1"/>
</dbReference>
<dbReference type="EMBL" id="MU069635">
    <property type="protein sequence ID" value="KAF5836953.1"/>
    <property type="molecule type" value="Genomic_DNA"/>
</dbReference>
<dbReference type="Pfam" id="PF00069">
    <property type="entry name" value="Pkinase"/>
    <property type="match status" value="1"/>
</dbReference>
<evidence type="ECO:0000256" key="7">
    <source>
        <dbReference type="ARBA" id="ARBA00047899"/>
    </source>
</evidence>
<proteinExistence type="predicted"/>
<evidence type="ECO:0000313" key="11">
    <source>
        <dbReference type="EMBL" id="KAF5836953.1"/>
    </source>
</evidence>
<keyword evidence="2" id="KW-0723">Serine/threonine-protein kinase</keyword>
<keyword evidence="3" id="KW-0808">Transferase</keyword>
<feature type="compositionally biased region" description="Acidic residues" evidence="9">
    <location>
        <begin position="501"/>
        <end position="517"/>
    </location>
</feature>
<name>A0ABQ7GQS0_DUNSA</name>
<feature type="compositionally biased region" description="Low complexity" evidence="9">
    <location>
        <begin position="270"/>
        <end position="280"/>
    </location>
</feature>
<feature type="compositionally biased region" description="Polar residues" evidence="9">
    <location>
        <begin position="332"/>
        <end position="341"/>
    </location>
</feature>
<evidence type="ECO:0000256" key="6">
    <source>
        <dbReference type="ARBA" id="ARBA00022840"/>
    </source>
</evidence>
<reference evidence="11" key="1">
    <citation type="submission" date="2017-08" db="EMBL/GenBank/DDBJ databases">
        <authorList>
            <person name="Polle J.E."/>
            <person name="Barry K."/>
            <person name="Cushman J."/>
            <person name="Schmutz J."/>
            <person name="Tran D."/>
            <person name="Hathwaick L.T."/>
            <person name="Yim W.C."/>
            <person name="Jenkins J."/>
            <person name="Mckie-Krisberg Z.M."/>
            <person name="Prochnik S."/>
            <person name="Lindquist E."/>
            <person name="Dockter R.B."/>
            <person name="Adam C."/>
            <person name="Molina H."/>
            <person name="Bunkerborg J."/>
            <person name="Jin E."/>
            <person name="Buchheim M."/>
            <person name="Magnuson J."/>
        </authorList>
    </citation>
    <scope>NUCLEOTIDE SEQUENCE</scope>
    <source>
        <strain evidence="11">CCAP 19/18</strain>
    </source>
</reference>
<evidence type="ECO:0000256" key="5">
    <source>
        <dbReference type="ARBA" id="ARBA00022777"/>
    </source>
</evidence>
<comment type="catalytic activity">
    <reaction evidence="7">
        <text>L-threonyl-[protein] + ATP = O-phospho-L-threonyl-[protein] + ADP + H(+)</text>
        <dbReference type="Rhea" id="RHEA:46608"/>
        <dbReference type="Rhea" id="RHEA-COMP:11060"/>
        <dbReference type="Rhea" id="RHEA-COMP:11605"/>
        <dbReference type="ChEBI" id="CHEBI:15378"/>
        <dbReference type="ChEBI" id="CHEBI:30013"/>
        <dbReference type="ChEBI" id="CHEBI:30616"/>
        <dbReference type="ChEBI" id="CHEBI:61977"/>
        <dbReference type="ChEBI" id="CHEBI:456216"/>
        <dbReference type="EC" id="2.7.11.1"/>
    </reaction>
</comment>
<dbReference type="PANTHER" id="PTHR44899:SF3">
    <property type="entry name" value="SERINE_THREONINE-PROTEIN KINASE NEK1"/>
    <property type="match status" value="1"/>
</dbReference>
<feature type="domain" description="Protein kinase" evidence="10">
    <location>
        <begin position="1"/>
        <end position="127"/>
    </location>
</feature>
<evidence type="ECO:0000256" key="2">
    <source>
        <dbReference type="ARBA" id="ARBA00022527"/>
    </source>
</evidence>
<dbReference type="InterPro" id="IPR011009">
    <property type="entry name" value="Kinase-like_dom_sf"/>
</dbReference>
<evidence type="ECO:0000256" key="3">
    <source>
        <dbReference type="ARBA" id="ARBA00022679"/>
    </source>
</evidence>
<feature type="region of interest" description="Disordered" evidence="9">
    <location>
        <begin position="252"/>
        <end position="312"/>
    </location>
</feature>
<evidence type="ECO:0000259" key="10">
    <source>
        <dbReference type="PROSITE" id="PS50011"/>
    </source>
</evidence>
<dbReference type="EC" id="2.7.11.1" evidence="1"/>
<comment type="caution">
    <text evidence="11">The sequence shown here is derived from an EMBL/GenBank/DDBJ whole genome shotgun (WGS) entry which is preliminary data.</text>
</comment>
<protein>
    <recommendedName>
        <fullName evidence="1">non-specific serine/threonine protein kinase</fullName>
        <ecNumber evidence="1">2.7.11.1</ecNumber>
    </recommendedName>
</protein>
<evidence type="ECO:0000313" key="12">
    <source>
        <dbReference type="Proteomes" id="UP000815325"/>
    </source>
</evidence>
<feature type="region of interest" description="Disordered" evidence="9">
    <location>
        <begin position="327"/>
        <end position="375"/>
    </location>
</feature>
<dbReference type="InterPro" id="IPR051131">
    <property type="entry name" value="NEK_Ser/Thr_kinase_NIMA"/>
</dbReference>
<sequence>MHQESQGTFAVLHPTGISKVLEKTDQFATTVTGTPYYMAPEICTNQPYTFKSDIWSLGCVLYELCTLKHAFAADSLLSLVFQIVRGTFPPISTNDYSKNLSQLVNMLLNRDVSQRPSLAQVFQLPYVSDNLHRYRTEFKQHIMKQSSTMAKHRQMLERAANSFKGGEGAQEEGTAHLTPKERLRRNKEQQMQRREMELRLAAMDTQGDRAKAAQRKAQIVHGSNTGLPGSRPAALQVGDMAGSFVNMDTMPAGGYTHMGDTLPSAMAASQRQQQQQQQQQPQPPRTPSLYETRENTPIRPASSRAANGTRQYGGREASILYEAHENTPIRPASSSAANGTRQFGRDTSRLGQQGRGWPPPDGGNDDEGGGGQMEMSLQGDSVLIGTVGQMGNTMVNMGTMPMGVTGKGQTAYFPEYGPMAGTRPPLPKTNSLYAQVTNAAQAAGGNEAQPRAPSARAASPAAPPPAQAERAPSPRAVSPSPPRRSPGKISKAPSVDYSSGFEEDADESPYESDFEEVEDQDVINQKCKLLSNIEDLERTHQNNAYGDTRAISQVSERVGLSTKTGKAAALRERCQQYLGRMFPEVYAYLRKMRTQESLDESHIQRALQDLVGRDPEMLKGCFLVDQLVFQETCHQLL</sequence>
<dbReference type="SMART" id="SM00220">
    <property type="entry name" value="S_TKc"/>
    <property type="match status" value="1"/>
</dbReference>
<accession>A0ABQ7GQS0</accession>
<feature type="region of interest" description="Disordered" evidence="9">
    <location>
        <begin position="441"/>
        <end position="517"/>
    </location>
</feature>
<dbReference type="PANTHER" id="PTHR44899">
    <property type="entry name" value="CAMK FAMILY PROTEIN KINASE"/>
    <property type="match status" value="1"/>
</dbReference>
<keyword evidence="6" id="KW-0067">ATP-binding</keyword>
<evidence type="ECO:0000256" key="9">
    <source>
        <dbReference type="SAM" id="MobiDB-lite"/>
    </source>
</evidence>
<keyword evidence="5" id="KW-0418">Kinase</keyword>
<feature type="region of interest" description="Disordered" evidence="9">
    <location>
        <begin position="208"/>
        <end position="234"/>
    </location>
</feature>
<comment type="catalytic activity">
    <reaction evidence="8">
        <text>L-seryl-[protein] + ATP = O-phospho-L-seryl-[protein] + ADP + H(+)</text>
        <dbReference type="Rhea" id="RHEA:17989"/>
        <dbReference type="Rhea" id="RHEA-COMP:9863"/>
        <dbReference type="Rhea" id="RHEA-COMP:11604"/>
        <dbReference type="ChEBI" id="CHEBI:15378"/>
        <dbReference type="ChEBI" id="CHEBI:29999"/>
        <dbReference type="ChEBI" id="CHEBI:30616"/>
        <dbReference type="ChEBI" id="CHEBI:83421"/>
        <dbReference type="ChEBI" id="CHEBI:456216"/>
        <dbReference type="EC" id="2.7.11.1"/>
    </reaction>
</comment>
<dbReference type="Proteomes" id="UP000815325">
    <property type="component" value="Unassembled WGS sequence"/>
</dbReference>
<dbReference type="SUPFAM" id="SSF56112">
    <property type="entry name" value="Protein kinase-like (PK-like)"/>
    <property type="match status" value="1"/>
</dbReference>
<evidence type="ECO:0000256" key="8">
    <source>
        <dbReference type="ARBA" id="ARBA00048679"/>
    </source>
</evidence>
<evidence type="ECO:0000256" key="1">
    <source>
        <dbReference type="ARBA" id="ARBA00012513"/>
    </source>
</evidence>